<dbReference type="GeneID" id="82810887"/>
<sequence>MKLTAKTASLLGAGLLTALLAWPALMEPTQATANSSQAKVVATSLNVRSEPSLQSSVVATLKYGTTVAVVSEDSHGWVKIKYQQASGWVAGYYLQKGKAGTAASPAPAPVPAASASKKTGTVAADALRMRKGPGLEHDILHVLAMGTQVEILKKQADWLQTRTADGKTGWVSSMYIREGTSNRVVSSSNKSGGLRGKVIVIDPGHGGSDVGTLGTKWSTEEKTLNRQTSLLVASKLRQRGAQVTLTRTSDAQKPSLAQRVAISEAKAADAFVSIHYNSSTKPNSGTLTFFYAQNKDYDLARSIETRLAGGIGLKSNGISFGDYHVLRENDRPSVLVELGFLSNPKDEQLVRTAAYQEKAAQAIVDGLADYFGG</sequence>
<evidence type="ECO:0000256" key="1">
    <source>
        <dbReference type="ARBA" id="ARBA00022801"/>
    </source>
</evidence>
<dbReference type="InterPro" id="IPR003646">
    <property type="entry name" value="SH3-like_bac-type"/>
</dbReference>
<dbReference type="SUPFAM" id="SSF53187">
    <property type="entry name" value="Zn-dependent exopeptidases"/>
    <property type="match status" value="1"/>
</dbReference>
<dbReference type="GO" id="GO:0071555">
    <property type="term" value="P:cell wall organization"/>
    <property type="evidence" value="ECO:0007669"/>
    <property type="project" value="UniProtKB-KW"/>
</dbReference>
<reference evidence="6 7" key="1">
    <citation type="submission" date="2018-10" db="EMBL/GenBank/DDBJ databases">
        <title>Phylogenomics of Brevibacillus.</title>
        <authorList>
            <person name="Dunlap C."/>
        </authorList>
    </citation>
    <scope>NUCLEOTIDE SEQUENCE [LARGE SCALE GENOMIC DNA]</scope>
    <source>
        <strain evidence="6 7">NRRL NRS 1219</strain>
    </source>
</reference>
<feature type="signal peptide" evidence="3">
    <location>
        <begin position="1"/>
        <end position="26"/>
    </location>
</feature>
<comment type="caution">
    <text evidence="6">The sequence shown here is derived from an EMBL/GenBank/DDBJ whole genome shotgun (WGS) entry which is preliminary data.</text>
</comment>
<evidence type="ECO:0000256" key="3">
    <source>
        <dbReference type="SAM" id="SignalP"/>
    </source>
</evidence>
<dbReference type="InterPro" id="IPR017293">
    <property type="entry name" value="N-acetylmuramoyl-L-ala_amidase"/>
</dbReference>
<dbReference type="EMBL" id="BJOD01000081">
    <property type="protein sequence ID" value="GED28590.1"/>
    <property type="molecule type" value="Genomic_DNA"/>
</dbReference>
<evidence type="ECO:0000313" key="8">
    <source>
        <dbReference type="Proteomes" id="UP000317180"/>
    </source>
</evidence>
<dbReference type="Pfam" id="PF08239">
    <property type="entry name" value="SH3_3"/>
    <property type="match status" value="2"/>
</dbReference>
<evidence type="ECO:0000256" key="2">
    <source>
        <dbReference type="ARBA" id="ARBA00023316"/>
    </source>
</evidence>
<feature type="domain" description="SH3b" evidence="4">
    <location>
        <begin position="117"/>
        <end position="180"/>
    </location>
</feature>
<dbReference type="Proteomes" id="UP000276178">
    <property type="component" value="Unassembled WGS sequence"/>
</dbReference>
<dbReference type="PIRSF" id="PIRSF037846">
    <property type="entry name" value="Autolysin_YrvJ_prd"/>
    <property type="match status" value="1"/>
</dbReference>
<feature type="chain" id="PRO_5039301729" evidence="3">
    <location>
        <begin position="27"/>
        <end position="373"/>
    </location>
</feature>
<dbReference type="PROSITE" id="PS51781">
    <property type="entry name" value="SH3B"/>
    <property type="match status" value="2"/>
</dbReference>
<reference evidence="5 8" key="2">
    <citation type="submission" date="2019-06" db="EMBL/GenBank/DDBJ databases">
        <title>Whole genome shotgun sequence of Brevibacillus agri NBRC 15538.</title>
        <authorList>
            <person name="Hosoyama A."/>
            <person name="Uohara A."/>
            <person name="Ohji S."/>
            <person name="Ichikawa N."/>
        </authorList>
    </citation>
    <scope>NUCLEOTIDE SEQUENCE [LARGE SCALE GENOMIC DNA]</scope>
    <source>
        <strain evidence="5 8">NBRC 15538</strain>
    </source>
</reference>
<dbReference type="EMBL" id="RHHN01000036">
    <property type="protein sequence ID" value="RNB55227.1"/>
    <property type="molecule type" value="Genomic_DNA"/>
</dbReference>
<name>A0A3M8AX29_9BACL</name>
<dbReference type="InterPro" id="IPR002508">
    <property type="entry name" value="MurNAc-LAA_cat"/>
</dbReference>
<keyword evidence="1" id="KW-0378">Hydrolase</keyword>
<dbReference type="RefSeq" id="WP_122952934.1">
    <property type="nucleotide sequence ID" value="NZ_BJOD01000081.1"/>
</dbReference>
<organism evidence="6 7">
    <name type="scientific">Brevibacillus agri</name>
    <dbReference type="NCBI Taxonomy" id="51101"/>
    <lineage>
        <taxon>Bacteria</taxon>
        <taxon>Bacillati</taxon>
        <taxon>Bacillota</taxon>
        <taxon>Bacilli</taxon>
        <taxon>Bacillales</taxon>
        <taxon>Paenibacillaceae</taxon>
        <taxon>Brevibacillus</taxon>
    </lineage>
</organism>
<evidence type="ECO:0000313" key="6">
    <source>
        <dbReference type="EMBL" id="RNB55227.1"/>
    </source>
</evidence>
<evidence type="ECO:0000259" key="4">
    <source>
        <dbReference type="PROSITE" id="PS51781"/>
    </source>
</evidence>
<dbReference type="Pfam" id="PF01520">
    <property type="entry name" value="Amidase_3"/>
    <property type="match status" value="1"/>
</dbReference>
<dbReference type="GO" id="GO:0009253">
    <property type="term" value="P:peptidoglycan catabolic process"/>
    <property type="evidence" value="ECO:0007669"/>
    <property type="project" value="InterPro"/>
</dbReference>
<dbReference type="SMART" id="SM00646">
    <property type="entry name" value="Ami_3"/>
    <property type="match status" value="1"/>
</dbReference>
<dbReference type="CDD" id="cd02696">
    <property type="entry name" value="MurNAc-LAA"/>
    <property type="match status" value="1"/>
</dbReference>
<dbReference type="GO" id="GO:0008745">
    <property type="term" value="F:N-acetylmuramoyl-L-alanine amidase activity"/>
    <property type="evidence" value="ECO:0007669"/>
    <property type="project" value="InterPro"/>
</dbReference>
<dbReference type="Gene3D" id="3.40.630.40">
    <property type="entry name" value="Zn-dependent exopeptidases"/>
    <property type="match status" value="1"/>
</dbReference>
<keyword evidence="3" id="KW-0732">Signal</keyword>
<dbReference type="PANTHER" id="PTHR30404">
    <property type="entry name" value="N-ACETYLMURAMOYL-L-ALANINE AMIDASE"/>
    <property type="match status" value="1"/>
</dbReference>
<dbReference type="GO" id="GO:0030288">
    <property type="term" value="C:outer membrane-bounded periplasmic space"/>
    <property type="evidence" value="ECO:0007669"/>
    <property type="project" value="TreeGrafter"/>
</dbReference>
<keyword evidence="8" id="KW-1185">Reference proteome</keyword>
<protein>
    <submittedName>
        <fullName evidence="6">N-acetylmuramoyl-L-alanine amidase</fullName>
    </submittedName>
</protein>
<gene>
    <name evidence="5" type="ORF">BAG01nite_46920</name>
    <name evidence="6" type="ORF">EB820_12500</name>
</gene>
<dbReference type="Gene3D" id="2.30.30.40">
    <property type="entry name" value="SH3 Domains"/>
    <property type="match status" value="2"/>
</dbReference>
<dbReference type="SMART" id="SM00287">
    <property type="entry name" value="SH3b"/>
    <property type="match status" value="2"/>
</dbReference>
<dbReference type="AlphaFoldDB" id="A0A3M8AX29"/>
<dbReference type="PANTHER" id="PTHR30404:SF0">
    <property type="entry name" value="N-ACETYLMURAMOYL-L-ALANINE AMIDASE AMIC"/>
    <property type="match status" value="1"/>
</dbReference>
<dbReference type="Proteomes" id="UP000317180">
    <property type="component" value="Unassembled WGS sequence"/>
</dbReference>
<evidence type="ECO:0000313" key="7">
    <source>
        <dbReference type="Proteomes" id="UP000276178"/>
    </source>
</evidence>
<proteinExistence type="predicted"/>
<evidence type="ECO:0000313" key="5">
    <source>
        <dbReference type="EMBL" id="GED28590.1"/>
    </source>
</evidence>
<dbReference type="OrthoDB" id="9806267at2"/>
<feature type="domain" description="SH3b" evidence="4">
    <location>
        <begin position="35"/>
        <end position="98"/>
    </location>
</feature>
<accession>A0A3M8AX29</accession>
<dbReference type="InterPro" id="IPR050695">
    <property type="entry name" value="N-acetylmuramoyl_amidase_3"/>
</dbReference>
<keyword evidence="2" id="KW-0961">Cell wall biogenesis/degradation</keyword>